<feature type="transmembrane region" description="Helical" evidence="5">
    <location>
        <begin position="84"/>
        <end position="106"/>
    </location>
</feature>
<protein>
    <submittedName>
        <fullName evidence="7">Zinc transporter ZIP1-like</fullName>
    </submittedName>
</protein>
<evidence type="ECO:0000256" key="1">
    <source>
        <dbReference type="ARBA" id="ARBA00004141"/>
    </source>
</evidence>
<evidence type="ECO:0000313" key="7">
    <source>
        <dbReference type="RefSeq" id="XP_002740188.1"/>
    </source>
</evidence>
<keyword evidence="6" id="KW-1185">Reference proteome</keyword>
<name>A0ABM0GYH3_SACKO</name>
<keyword evidence="3 5" id="KW-1133">Transmembrane helix</keyword>
<dbReference type="PANTHER" id="PTHR11040">
    <property type="entry name" value="ZINC/IRON TRANSPORTER"/>
    <property type="match status" value="1"/>
</dbReference>
<dbReference type="RefSeq" id="XP_002740188.1">
    <property type="nucleotide sequence ID" value="XM_002740142.2"/>
</dbReference>
<comment type="subcellular location">
    <subcellularLocation>
        <location evidence="1">Membrane</location>
        <topology evidence="1">Multi-pass membrane protein</topology>
    </subcellularLocation>
</comment>
<evidence type="ECO:0000256" key="2">
    <source>
        <dbReference type="ARBA" id="ARBA00022692"/>
    </source>
</evidence>
<organism evidence="6 7">
    <name type="scientific">Saccoglossus kowalevskii</name>
    <name type="common">Acorn worm</name>
    <dbReference type="NCBI Taxonomy" id="10224"/>
    <lineage>
        <taxon>Eukaryota</taxon>
        <taxon>Metazoa</taxon>
        <taxon>Hemichordata</taxon>
        <taxon>Enteropneusta</taxon>
        <taxon>Harrimaniidae</taxon>
        <taxon>Saccoglossus</taxon>
    </lineage>
</organism>
<feature type="transmembrane region" description="Helical" evidence="5">
    <location>
        <begin position="225"/>
        <end position="250"/>
    </location>
</feature>
<evidence type="ECO:0000313" key="6">
    <source>
        <dbReference type="Proteomes" id="UP000694865"/>
    </source>
</evidence>
<feature type="transmembrane region" description="Helical" evidence="5">
    <location>
        <begin position="43"/>
        <end position="64"/>
    </location>
</feature>
<accession>A0ABM0GYH3</accession>
<evidence type="ECO:0000256" key="5">
    <source>
        <dbReference type="SAM" id="Phobius"/>
    </source>
</evidence>
<keyword evidence="2 5" id="KW-0812">Transmembrane</keyword>
<feature type="transmembrane region" description="Helical" evidence="5">
    <location>
        <begin position="6"/>
        <end position="31"/>
    </location>
</feature>
<dbReference type="Proteomes" id="UP000694865">
    <property type="component" value="Unplaced"/>
</dbReference>
<gene>
    <name evidence="7" type="primary">LOC100374950</name>
</gene>
<reference evidence="7" key="1">
    <citation type="submission" date="2025-08" db="UniProtKB">
        <authorList>
            <consortium name="RefSeq"/>
        </authorList>
    </citation>
    <scope>IDENTIFICATION</scope>
    <source>
        <tissue evidence="7">Testes</tissue>
    </source>
</reference>
<dbReference type="PANTHER" id="PTHR11040:SF140">
    <property type="entry name" value="ZRT (ZRT), IRT- (IRT-) LIKE PROTEIN TRANSPORTER"/>
    <property type="match status" value="1"/>
</dbReference>
<sequence length="311" mass="33538">MDSLIWIKVVVLVGLLLVVMVFGLLPLKLATILKTKRLGSARILRLLSCFAGGVFLATCLLDLLPEVTSQFDAVFERMNVQMNFPITGLVVTIGFLLILAVEEVVLGCKESQLISANENVYTLGITVDDSRGDSDDTDSLRETKFVPEDTDFLVAPTYNFSNSLRSMALLVALSLHSLFEGLAIGLRNESSGVLRLFTAVAIHKSILAFSLGLKLVQSNLSLRTVVLSCLFFAVTSPLGVSLGILCQSMASELTSAVITATLQAIATGTLFYITFLEVLANEINSNGDRFWKVVAVIVGVVCMTGLVMFGD</sequence>
<feature type="transmembrane region" description="Helical" evidence="5">
    <location>
        <begin position="290"/>
        <end position="309"/>
    </location>
</feature>
<evidence type="ECO:0000256" key="3">
    <source>
        <dbReference type="ARBA" id="ARBA00022989"/>
    </source>
</evidence>
<dbReference type="Pfam" id="PF02535">
    <property type="entry name" value="Zip"/>
    <property type="match status" value="1"/>
</dbReference>
<evidence type="ECO:0000256" key="4">
    <source>
        <dbReference type="ARBA" id="ARBA00023136"/>
    </source>
</evidence>
<dbReference type="GeneID" id="100374950"/>
<dbReference type="InterPro" id="IPR003689">
    <property type="entry name" value="ZIP"/>
</dbReference>
<keyword evidence="4 5" id="KW-0472">Membrane</keyword>
<feature type="transmembrane region" description="Helical" evidence="5">
    <location>
        <begin position="256"/>
        <end position="278"/>
    </location>
</feature>
<proteinExistence type="predicted"/>